<keyword evidence="1" id="KW-0472">Membrane</keyword>
<dbReference type="Proteomes" id="UP000735302">
    <property type="component" value="Unassembled WGS sequence"/>
</dbReference>
<reference evidence="2 3" key="1">
    <citation type="journal article" date="2021" name="Elife">
        <title>Chloroplast acquisition without the gene transfer in kleptoplastic sea slugs, Plakobranchus ocellatus.</title>
        <authorList>
            <person name="Maeda T."/>
            <person name="Takahashi S."/>
            <person name="Yoshida T."/>
            <person name="Shimamura S."/>
            <person name="Takaki Y."/>
            <person name="Nagai Y."/>
            <person name="Toyoda A."/>
            <person name="Suzuki Y."/>
            <person name="Arimoto A."/>
            <person name="Ishii H."/>
            <person name="Satoh N."/>
            <person name="Nishiyama T."/>
            <person name="Hasebe M."/>
            <person name="Maruyama T."/>
            <person name="Minagawa J."/>
            <person name="Obokata J."/>
            <person name="Shigenobu S."/>
        </authorList>
    </citation>
    <scope>NUCLEOTIDE SEQUENCE [LARGE SCALE GENOMIC DNA]</scope>
</reference>
<gene>
    <name evidence="2" type="ORF">PoB_000876500</name>
</gene>
<keyword evidence="1" id="KW-0812">Transmembrane</keyword>
<dbReference type="EMBL" id="BLXT01000976">
    <property type="protein sequence ID" value="GFN82259.1"/>
    <property type="molecule type" value="Genomic_DNA"/>
</dbReference>
<dbReference type="AlphaFoldDB" id="A0AAV3YHQ0"/>
<keyword evidence="1" id="KW-1133">Transmembrane helix</keyword>
<keyword evidence="3" id="KW-1185">Reference proteome</keyword>
<evidence type="ECO:0000313" key="3">
    <source>
        <dbReference type="Proteomes" id="UP000735302"/>
    </source>
</evidence>
<feature type="transmembrane region" description="Helical" evidence="1">
    <location>
        <begin position="6"/>
        <end position="27"/>
    </location>
</feature>
<sequence length="131" mass="15082">MSAVWLAVGIVVAVLLVAFFALLLWYLMRIRNRQFRIGRDQENGRLCEEKLPGRLKRSFDVEIINGRCVARNGDRQLSERCDAAFRELSNFQKEFLLTVPPGQPNRLVFTEELIKLRDGTVETKVSFNPAK</sequence>
<evidence type="ECO:0000313" key="2">
    <source>
        <dbReference type="EMBL" id="GFN82259.1"/>
    </source>
</evidence>
<evidence type="ECO:0000256" key="1">
    <source>
        <dbReference type="SAM" id="Phobius"/>
    </source>
</evidence>
<organism evidence="2 3">
    <name type="scientific">Plakobranchus ocellatus</name>
    <dbReference type="NCBI Taxonomy" id="259542"/>
    <lineage>
        <taxon>Eukaryota</taxon>
        <taxon>Metazoa</taxon>
        <taxon>Spiralia</taxon>
        <taxon>Lophotrochozoa</taxon>
        <taxon>Mollusca</taxon>
        <taxon>Gastropoda</taxon>
        <taxon>Heterobranchia</taxon>
        <taxon>Euthyneura</taxon>
        <taxon>Panpulmonata</taxon>
        <taxon>Sacoglossa</taxon>
        <taxon>Placobranchoidea</taxon>
        <taxon>Plakobranchidae</taxon>
        <taxon>Plakobranchus</taxon>
    </lineage>
</organism>
<comment type="caution">
    <text evidence="2">The sequence shown here is derived from an EMBL/GenBank/DDBJ whole genome shotgun (WGS) entry which is preliminary data.</text>
</comment>
<accession>A0AAV3YHQ0</accession>
<proteinExistence type="predicted"/>
<protein>
    <submittedName>
        <fullName evidence="2">Uncharacterized protein</fullName>
    </submittedName>
</protein>
<name>A0AAV3YHQ0_9GAST</name>